<dbReference type="EC" id="6.3.2.31" evidence="8"/>
<evidence type="ECO:0000256" key="5">
    <source>
        <dbReference type="ARBA" id="ARBA00022958"/>
    </source>
</evidence>
<dbReference type="Gene3D" id="3.90.1660.10">
    <property type="entry name" value="CofE-like domain"/>
    <property type="match status" value="1"/>
</dbReference>
<keyword evidence="4 8" id="KW-0460">Magnesium</keyword>
<proteinExistence type="inferred from homology"/>
<dbReference type="GO" id="GO:0046872">
    <property type="term" value="F:metal ion binding"/>
    <property type="evidence" value="ECO:0007669"/>
    <property type="project" value="UniProtKB-KW"/>
</dbReference>
<evidence type="ECO:0000256" key="3">
    <source>
        <dbReference type="ARBA" id="ARBA00022741"/>
    </source>
</evidence>
<dbReference type="GO" id="GO:0052618">
    <property type="term" value="F:coenzyme F420-0:L-glutamate ligase activity"/>
    <property type="evidence" value="ECO:0007669"/>
    <property type="project" value="UniProtKB-UniRule"/>
</dbReference>
<dbReference type="InterPro" id="IPR002847">
    <property type="entry name" value="F420-0_gamma-glut_ligase-dom"/>
</dbReference>
<dbReference type="NCBIfam" id="TIGR01916">
    <property type="entry name" value="F420_cofE"/>
    <property type="match status" value="1"/>
</dbReference>
<dbReference type="GO" id="GO:0005525">
    <property type="term" value="F:GTP binding"/>
    <property type="evidence" value="ECO:0007669"/>
    <property type="project" value="UniProtKB-KW"/>
</dbReference>
<dbReference type="Pfam" id="PF01996">
    <property type="entry name" value="F420_ligase"/>
    <property type="match status" value="1"/>
</dbReference>
<name>A0A1F2P8D3_9EURY</name>
<evidence type="ECO:0000313" key="11">
    <source>
        <dbReference type="Proteomes" id="UP000186940"/>
    </source>
</evidence>
<comment type="caution">
    <text evidence="10">The sequence shown here is derived from an EMBL/GenBank/DDBJ whole genome shotgun (WGS) entry which is preliminary data.</text>
</comment>
<evidence type="ECO:0000313" key="10">
    <source>
        <dbReference type="EMBL" id="OFV67394.1"/>
    </source>
</evidence>
<keyword evidence="6 8" id="KW-0342">GTP-binding</keyword>
<keyword evidence="7 8" id="KW-0464">Manganese</keyword>
<feature type="binding site" evidence="8">
    <location>
        <position position="228"/>
    </location>
    <ligand>
        <name>a divalent metal cation</name>
        <dbReference type="ChEBI" id="CHEBI:60240"/>
        <label>2</label>
    </ligand>
</feature>
<dbReference type="GO" id="GO:0052645">
    <property type="term" value="P:F420-0 metabolic process"/>
    <property type="evidence" value="ECO:0007669"/>
    <property type="project" value="UniProtKB-UniRule"/>
</dbReference>
<comment type="subunit">
    <text evidence="8">Homodimer.</text>
</comment>
<keyword evidence="3 8" id="KW-0547">Nucleotide-binding</keyword>
<reference evidence="10" key="1">
    <citation type="submission" date="2016-05" db="EMBL/GenBank/DDBJ databases">
        <title>Microbial consortia oxidize butane by reversing methanogenesis.</title>
        <authorList>
            <person name="Laso-Perez R."/>
            <person name="Richter M."/>
            <person name="Wegener G."/>
            <person name="Musat F."/>
        </authorList>
    </citation>
    <scope>NUCLEOTIDE SEQUENCE [LARGE SCALE GENOMIC DNA]</scope>
    <source>
        <strain evidence="10">BOX2</strain>
    </source>
</reference>
<feature type="binding site" evidence="8">
    <location>
        <position position="129"/>
    </location>
    <ligand>
        <name>a divalent metal cation</name>
        <dbReference type="ChEBI" id="CHEBI:60240"/>
        <label>1</label>
    </ligand>
</feature>
<feature type="binding site" evidence="8">
    <location>
        <position position="170"/>
    </location>
    <ligand>
        <name>a divalent metal cation</name>
        <dbReference type="ChEBI" id="CHEBI:60240"/>
        <label>1</label>
    </ligand>
</feature>
<evidence type="ECO:0000256" key="7">
    <source>
        <dbReference type="ARBA" id="ARBA00023211"/>
    </source>
</evidence>
<comment type="catalytic activity">
    <reaction evidence="8">
        <text>oxidized coenzyme F420-0 + GTP + L-glutamate = oxidized coenzyme F420-1 + GDP + phosphate + H(+)</text>
        <dbReference type="Rhea" id="RHEA:30555"/>
        <dbReference type="ChEBI" id="CHEBI:15378"/>
        <dbReference type="ChEBI" id="CHEBI:29985"/>
        <dbReference type="ChEBI" id="CHEBI:37565"/>
        <dbReference type="ChEBI" id="CHEBI:43474"/>
        <dbReference type="ChEBI" id="CHEBI:58189"/>
        <dbReference type="ChEBI" id="CHEBI:59907"/>
        <dbReference type="ChEBI" id="CHEBI:59920"/>
        <dbReference type="EC" id="6.3.2.31"/>
    </reaction>
</comment>
<evidence type="ECO:0000256" key="6">
    <source>
        <dbReference type="ARBA" id="ARBA00023134"/>
    </source>
</evidence>
<evidence type="ECO:0000256" key="4">
    <source>
        <dbReference type="ARBA" id="ARBA00022842"/>
    </source>
</evidence>
<comment type="pathway">
    <text evidence="8">Cofactor biosynthesis; coenzyme F420 biosynthesis.</text>
</comment>
<accession>A0A1F2P8D3</accession>
<dbReference type="InterPro" id="IPR023659">
    <property type="entry name" value="F420_ligase_CofE_arc"/>
</dbReference>
<dbReference type="UniPathway" id="UPA00071"/>
<feature type="domain" description="Coenzyme F420:L-glutamate ligase-like" evidence="9">
    <location>
        <begin position="31"/>
        <end position="240"/>
    </location>
</feature>
<protein>
    <recommendedName>
        <fullName evidence="8">Coenzyme F420:L-glutamate ligase</fullName>
        <ecNumber evidence="8">6.3.2.31</ecNumber>
        <ecNumber evidence="8">6.3.2.34</ecNumber>
    </recommendedName>
    <alternativeName>
        <fullName evidence="8">Coenzyme F420-0:L-glutamate ligase</fullName>
    </alternativeName>
    <alternativeName>
        <fullName evidence="8">Coenzyme F420-1:gamma-L-glutamate ligase</fullName>
    </alternativeName>
</protein>
<evidence type="ECO:0000256" key="8">
    <source>
        <dbReference type="HAMAP-Rule" id="MF_01258"/>
    </source>
</evidence>
<organism evidence="10 11">
    <name type="scientific">Candidatus Syntropharchaeum caldarium</name>
    <dbReference type="NCBI Taxonomy" id="1838285"/>
    <lineage>
        <taxon>Archaea</taxon>
        <taxon>Methanobacteriati</taxon>
        <taxon>Methanobacteriota</taxon>
        <taxon>Stenosarchaea group</taxon>
        <taxon>Methanomicrobia</taxon>
        <taxon>Methanosarcinales</taxon>
        <taxon>ANME-2 cluster</taxon>
        <taxon>Candidatus Syntropharchaeum</taxon>
    </lineage>
</organism>
<keyword evidence="1 8" id="KW-0436">Ligase</keyword>
<dbReference type="Gene3D" id="3.30.1330.100">
    <property type="entry name" value="CofE-like"/>
    <property type="match status" value="1"/>
</dbReference>
<dbReference type="NCBIfam" id="NF009809">
    <property type="entry name" value="PRK13293.1"/>
    <property type="match status" value="1"/>
</dbReference>
<evidence type="ECO:0000256" key="2">
    <source>
        <dbReference type="ARBA" id="ARBA00022723"/>
    </source>
</evidence>
<keyword evidence="11" id="KW-1185">Reference proteome</keyword>
<feature type="binding site" evidence="8">
    <location>
        <position position="171"/>
    </location>
    <ligand>
        <name>a divalent metal cation</name>
        <dbReference type="ChEBI" id="CHEBI:60240"/>
        <label>2</label>
    </ligand>
</feature>
<dbReference type="EC" id="6.3.2.34" evidence="8"/>
<dbReference type="HAMAP" id="MF_01258">
    <property type="entry name" value="F420_ligase_CofE"/>
    <property type="match status" value="1"/>
</dbReference>
<keyword evidence="2 8" id="KW-0479">Metal-binding</keyword>
<comment type="catalytic activity">
    <reaction evidence="8">
        <text>oxidized coenzyme F420-1 + GTP + L-glutamate = oxidized coenzyme F420-2 + GDP + phosphate + H(+)</text>
        <dbReference type="Rhea" id="RHEA:30523"/>
        <dbReference type="ChEBI" id="CHEBI:15378"/>
        <dbReference type="ChEBI" id="CHEBI:29985"/>
        <dbReference type="ChEBI" id="CHEBI:37565"/>
        <dbReference type="ChEBI" id="CHEBI:43474"/>
        <dbReference type="ChEBI" id="CHEBI:57922"/>
        <dbReference type="ChEBI" id="CHEBI:58189"/>
        <dbReference type="ChEBI" id="CHEBI:59920"/>
        <dbReference type="EC" id="6.3.2.34"/>
    </reaction>
</comment>
<dbReference type="InterPro" id="IPR008225">
    <property type="entry name" value="F420-0_g-glutamyl_ligase"/>
</dbReference>
<comment type="cofactor">
    <cofactor evidence="8">
        <name>K(+)</name>
        <dbReference type="ChEBI" id="CHEBI:29103"/>
    </cofactor>
    <text evidence="8">Monovalent cation. The ion could be potassium.</text>
</comment>
<dbReference type="AlphaFoldDB" id="A0A1F2P8D3"/>
<feature type="binding site" evidence="8">
    <location>
        <begin position="226"/>
        <end position="233"/>
    </location>
    <ligand>
        <name>GTP</name>
        <dbReference type="ChEBI" id="CHEBI:37565"/>
    </ligand>
</feature>
<feature type="binding site" evidence="8">
    <location>
        <position position="132"/>
    </location>
    <ligand>
        <name>GTP</name>
        <dbReference type="ChEBI" id="CHEBI:37565"/>
    </ligand>
</feature>
<comment type="cofactor">
    <cofactor evidence="8">
        <name>Mg(2+)</name>
        <dbReference type="ChEBI" id="CHEBI:18420"/>
    </cofactor>
    <cofactor evidence="8">
        <name>Mn(2+)</name>
        <dbReference type="ChEBI" id="CHEBI:29035"/>
    </cofactor>
    <text evidence="8">Binds 2 divalent metal cations per subunit. The ions could be magnesium and/or manganese.</text>
</comment>
<comment type="similarity">
    <text evidence="8">Belongs to the CofE family.</text>
</comment>
<dbReference type="EMBL" id="LYOS01000004">
    <property type="protein sequence ID" value="OFV67394.1"/>
    <property type="molecule type" value="Genomic_DNA"/>
</dbReference>
<feature type="binding site" evidence="8">
    <location>
        <position position="65"/>
    </location>
    <ligand>
        <name>GTP</name>
        <dbReference type="ChEBI" id="CHEBI:37565"/>
    </ligand>
</feature>
<feature type="binding site" evidence="8">
    <location>
        <begin position="31"/>
        <end position="34"/>
    </location>
    <ligand>
        <name>GTP</name>
        <dbReference type="ChEBI" id="CHEBI:37565"/>
    </ligand>
</feature>
<feature type="binding site" evidence="8">
    <location>
        <begin position="60"/>
        <end position="61"/>
    </location>
    <ligand>
        <name>GTP</name>
        <dbReference type="ChEBI" id="CHEBI:37565"/>
    </ligand>
</feature>
<comment type="function">
    <text evidence="8">Catalyzes the GTP-dependent successive addition of two or more gamma-linked L-glutamates to the L-lactyl phosphodiester of 7,8-didemethyl-8-hydroxy-5-deazariboflavin (F420-0) to form coenzyme F420-0-glutamyl-glutamate (F420-2) or polyglutamated F420 derivatives.</text>
</comment>
<keyword evidence="5 8" id="KW-0630">Potassium</keyword>
<evidence type="ECO:0000256" key="1">
    <source>
        <dbReference type="ARBA" id="ARBA00022598"/>
    </source>
</evidence>
<dbReference type="Proteomes" id="UP000186940">
    <property type="component" value="Unassembled WGS sequence"/>
</dbReference>
<evidence type="ECO:0000259" key="9">
    <source>
        <dbReference type="Pfam" id="PF01996"/>
    </source>
</evidence>
<dbReference type="SUPFAM" id="SSF144010">
    <property type="entry name" value="CofE-like"/>
    <property type="match status" value="1"/>
</dbReference>
<gene>
    <name evidence="8" type="primary">cofE</name>
    <name evidence="10" type="ORF">SCAL_001312</name>
</gene>
<dbReference type="PANTHER" id="PTHR47917:SF1">
    <property type="entry name" value="COENZYME F420:L-GLUTAMATE LIGASE"/>
    <property type="match status" value="1"/>
</dbReference>
<sequence length="274" mass="30100">MNAILYNGSDDKRFVPEESQMRIEAFTIDGLPLVGEGDDLAGMILDRVDFENYDILAIASTVVSKVEGRVREISEITPSDEAQRIAQKLDEDPRFVEAVLDECEEVLIEAPFMLVRRRGGHVCVSAGIDRSNIEEGKLLMLPKNPSQTAAAIRSRIFEETGKKVTVLITDTNGRAFRVGQTGIAIGASGMRPLLNWVGRFDLFGNVLTVTNEAIIDEIAGFANLLMGEGDGGTPAVVIRGLRVFEDVDVFSDIIRDENEDVIIAALRQMKSRDT</sequence>
<dbReference type="GO" id="GO:0052619">
    <property type="term" value="F:coenzyme F420-1:gamma-L-glutamate ligase activity"/>
    <property type="evidence" value="ECO:0007669"/>
    <property type="project" value="UniProtKB-UniRule"/>
</dbReference>
<dbReference type="STRING" id="1838285.SCAL_001312"/>
<dbReference type="PANTHER" id="PTHR47917">
    <property type="match status" value="1"/>
</dbReference>